<evidence type="ECO:0000256" key="7">
    <source>
        <dbReference type="SAM" id="Coils"/>
    </source>
</evidence>
<feature type="region of interest" description="Disordered" evidence="8">
    <location>
        <begin position="1682"/>
        <end position="1712"/>
    </location>
</feature>
<accession>A0A7D5HMD4</accession>
<feature type="region of interest" description="Disordered" evidence="8">
    <location>
        <begin position="3944"/>
        <end position="3965"/>
    </location>
</feature>
<dbReference type="SUPFAM" id="SSF54001">
    <property type="entry name" value="Cysteine proteinases"/>
    <property type="match status" value="1"/>
</dbReference>
<protein>
    <recommendedName>
        <fullName evidence="2">RNA-directed RNA polymerase L</fullName>
        <ecNumber evidence="1">2.7.7.48</ecNumber>
    </recommendedName>
    <alternativeName>
        <fullName evidence="4">Large structural protein</fullName>
    </alternativeName>
    <alternativeName>
        <fullName evidence="6">Replicase</fullName>
    </alternativeName>
    <alternativeName>
        <fullName evidence="5">Transcriptase</fullName>
    </alternativeName>
</protein>
<feature type="coiled-coil region" evidence="7">
    <location>
        <begin position="983"/>
        <end position="1014"/>
    </location>
</feature>
<feature type="region of interest" description="Disordered" evidence="8">
    <location>
        <begin position="2718"/>
        <end position="2759"/>
    </location>
</feature>
<dbReference type="CDD" id="cd21880">
    <property type="entry name" value="OTU_RNAP_L_virus"/>
    <property type="match status" value="1"/>
</dbReference>
<dbReference type="Pfam" id="PF02338">
    <property type="entry name" value="OTU"/>
    <property type="match status" value="1"/>
</dbReference>
<organism evidence="11">
    <name type="scientific">Yogue virus</name>
    <dbReference type="NCBI Taxonomy" id="1712572"/>
    <lineage>
        <taxon>Viruses</taxon>
        <taxon>Riboviria</taxon>
        <taxon>Orthornavirae</taxon>
        <taxon>Negarnaviricota</taxon>
        <taxon>Polyploviricotina</taxon>
        <taxon>Bunyaviricetes</taxon>
        <taxon>Hareavirales</taxon>
        <taxon>Nairoviridae</taxon>
        <taxon>Orthonairovirus</taxon>
        <taxon>Orthonairovirus yogueense</taxon>
    </lineage>
</organism>
<feature type="compositionally biased region" description="Low complexity" evidence="8">
    <location>
        <begin position="2741"/>
        <end position="2759"/>
    </location>
</feature>
<feature type="compositionally biased region" description="Basic and acidic residues" evidence="8">
    <location>
        <begin position="731"/>
        <end position="748"/>
    </location>
</feature>
<reference evidence="11" key="1">
    <citation type="submission" date="2019-05" db="EMBL/GenBank/DDBJ databases">
        <title>Genomic Characterization of 104 Bunyaviruses in the Families Peribunyaviridae, Nairoviridae, and Phenuiviridae.</title>
        <authorList>
            <person name="Kapuscinski M."/>
            <person name="Bergren N."/>
            <person name="Russell B."/>
            <person name="Lee J."/>
            <person name="Borland E."/>
            <person name="King D."/>
            <person name="Burkhalter K."/>
            <person name="Stenglein M."/>
            <person name="Kading R."/>
        </authorList>
    </citation>
    <scope>NUCLEOTIDE SEQUENCE</scope>
    <source>
        <strain evidence="11">DakAnD 5634</strain>
    </source>
</reference>
<evidence type="ECO:0000256" key="8">
    <source>
        <dbReference type="SAM" id="MobiDB-lite"/>
    </source>
</evidence>
<evidence type="ECO:0000256" key="6">
    <source>
        <dbReference type="ARBA" id="ARBA00031012"/>
    </source>
</evidence>
<evidence type="ECO:0000259" key="9">
    <source>
        <dbReference type="PROSITE" id="PS50525"/>
    </source>
</evidence>
<feature type="region of interest" description="Disordered" evidence="8">
    <location>
        <begin position="793"/>
        <end position="812"/>
    </location>
</feature>
<evidence type="ECO:0000256" key="1">
    <source>
        <dbReference type="ARBA" id="ARBA00012494"/>
    </source>
</evidence>
<evidence type="ECO:0000313" key="11">
    <source>
        <dbReference type="EMBL" id="QLA46875.1"/>
    </source>
</evidence>
<dbReference type="GO" id="GO:0039694">
    <property type="term" value="P:viral RNA genome replication"/>
    <property type="evidence" value="ECO:0007669"/>
    <property type="project" value="InterPro"/>
</dbReference>
<evidence type="ECO:0000256" key="3">
    <source>
        <dbReference type="ARBA" id="ARBA00022679"/>
    </source>
</evidence>
<proteinExistence type="predicted"/>
<dbReference type="EMBL" id="MK896429">
    <property type="protein sequence ID" value="QLA46875.1"/>
    <property type="molecule type" value="Viral_cRNA"/>
</dbReference>
<feature type="compositionally biased region" description="Polar residues" evidence="8">
    <location>
        <begin position="1701"/>
        <end position="1711"/>
    </location>
</feature>
<dbReference type="GO" id="GO:0006351">
    <property type="term" value="P:DNA-templated transcription"/>
    <property type="evidence" value="ECO:0007669"/>
    <property type="project" value="InterPro"/>
</dbReference>
<dbReference type="GO" id="GO:0003968">
    <property type="term" value="F:RNA-directed RNA polymerase activity"/>
    <property type="evidence" value="ECO:0007669"/>
    <property type="project" value="UniProtKB-EC"/>
</dbReference>
<evidence type="ECO:0000256" key="5">
    <source>
        <dbReference type="ARBA" id="ARBA00030436"/>
    </source>
</evidence>
<feature type="domain" description="RdRp catalytic" evidence="9">
    <location>
        <begin position="2354"/>
        <end position="2564"/>
    </location>
</feature>
<dbReference type="InterPro" id="IPR007099">
    <property type="entry name" value="RNA-dir_pol_NSvirus"/>
</dbReference>
<keyword evidence="7" id="KW-0175">Coiled coil</keyword>
<dbReference type="PROSITE" id="PS50525">
    <property type="entry name" value="RDRP_SSRNA_NEG_SEG"/>
    <property type="match status" value="1"/>
</dbReference>
<feature type="compositionally biased region" description="Basic and acidic residues" evidence="8">
    <location>
        <begin position="793"/>
        <end position="803"/>
    </location>
</feature>
<evidence type="ECO:0000259" key="10">
    <source>
        <dbReference type="PROSITE" id="PS50802"/>
    </source>
</evidence>
<dbReference type="Gene3D" id="3.90.70.80">
    <property type="match status" value="1"/>
</dbReference>
<dbReference type="Pfam" id="PF04196">
    <property type="entry name" value="Bunya_RdRp"/>
    <property type="match status" value="1"/>
</dbReference>
<keyword evidence="3" id="KW-0808">Transferase</keyword>
<dbReference type="InterPro" id="IPR007322">
    <property type="entry name" value="RNA_pol_bunyavir"/>
</dbReference>
<dbReference type="InterPro" id="IPR003323">
    <property type="entry name" value="OTU_dom"/>
</dbReference>
<evidence type="ECO:0000256" key="4">
    <source>
        <dbReference type="ARBA" id="ARBA00030285"/>
    </source>
</evidence>
<evidence type="ECO:0000256" key="2">
    <source>
        <dbReference type="ARBA" id="ARBA00018602"/>
    </source>
</evidence>
<feature type="domain" description="OTU" evidence="10">
    <location>
        <begin position="29"/>
        <end position="156"/>
    </location>
</feature>
<dbReference type="PROSITE" id="PS50802">
    <property type="entry name" value="OTU"/>
    <property type="match status" value="1"/>
</dbReference>
<sequence length="3965" mass="451020">MDILSDLVWNEIYEQSYSNVSKFQFHNYFDVDEMPGDGTCFFSSVSKYIFNTTEQWRAVKTTCANYARANWDTVMEIDRHYQNADHYVNDLMRDQYWGGSVEAEILNKALNMTVHIWVSDDGVWVQNARRWGREAVAASLNLVHVHGGHFNLLIPKNAAVPEPQPQMTLEEKVNVAVSSILDTENGPEELAAEIVDRHKTFQEELNEELKSMAELKSTLFEKKNVSHDMKGKEDKLSKSELDWRRKVTDKKNIPVRVGKVFSNLFSMPIEAVIEDSTLTLYPKIPGKVRPRAFDINILGHRILEGDKSFTAACSKMLSVVSGELMSYLDASYLLRLVAPGLGLSQVPGVIHPSIKVDMCLCVVSILLSSFLYKAKPKLKRKFVLAANEGSDIDKKKLVSGLLKLNNRVLYNRPFKLVQEVSNPLFLGQLTKVAEALRLMNAQSKVSFYCIDLNGMRKETYFALLKEMCETDLEDQNFVSEELKELNACVRLVVSLSKSKSKKEPNAELLKDVTSFLKNDGSIHRRKSEKLRNCQELIQECITVFFRRRMIFKFVSLKGKAYSGASIGNLIAYCHNLYLSREGLNFTEADTEQLSIEIRKLNEVLSTTPKKPIALVCAELYKSFQELFSALPKDCAEECRTLFEDVRNSESHSSAWSSALRIKGVAYEGFFSLSNNWKYIPEDLKPTLGMAIQTVFPEKFERFLERTHLHPEYRDFTPDYLMCRTKTFKKDKLQKPQNEVKKPEKKENLESASDQVSDDEAPEARVTKKKRFPMPEISVQEVLSVENIMRKFKEKSDEKKRQMRQETSTVSSDLDESELEIDELLIVEVGYQTDVEGKIVSDMEKWKGVIGLMSHLGIKVSVLTCADNSQTPRSDWWIEERYVKLLLNSISHLFKELLENSPSEITDIAVGNISTQKFRSVLKSGSIVKTPVTLKEVYEAWKISAPHILKRPTGIELPKATMEAMEVSLVEGAVLNKSSAEQIISKAEMNCSEIIKEFERTKNRHELNKDEKTAQKLMFGWISSDISNACCATCVQKIKQGVDKLTSESEKLNYLCGNLQTNNNECCRKVRDTLFEVSSFERRVPNIGLAKHKELQLDADKQAGTMLDAITKLTLPAKTEKERKLKRSVEQLIRSMMRHSGIQAIKLPTGQMLVDSSINYKVTSDKEEIKSFKKGAIKTVEEDKEHFEKVLAPSKLQQYSEHVKNVIKHSIQRIDKCSGSLCEINPQWVKNIHYDLGSDTSDDNILSKLQESYEKKSSFKVKNDKFICMPWESIESYIKNKLLKHNIMEEPLFKLDCILFKEVYTELCSRLRETPYSTCPKLIAELLKLLLNFEWYQTHVLYSKVCESFLQSCSEFHRAGIKVLRIRHTDLNMVVALPSNKKQNMRCAVYTSNFQLLQGPFLLNRRQAVLGAAYPYLTAICILQCLQHYRCLDQVEQISEEKLVKIVENVQRLGISAVGMLEKVYYGCFTNASTDLTALCKETGNFLNRSVPDHFISIISGLMLVFDVLLGDSFLNNSQPFNKQIQMMRFGMLSGISRMSCPQELGKKFSSSCRKVEFHVARLYMQLIVFSCNVKVERNLRNWTKGDLCPDVNLPCFSIFGAMINSDRQLIFDIYLVHIYNKELDDFDEGCIKVLEETAERHMTWERDVKQAVEKLRDPKEARNAKRNLRLLLGIPNLKRMDVSGSEGTECESIRERGSVGPRNSDTSSKSARSFRELRYRPTSIYGIRSSTDKPFSLSETLEVSRDDQRDYQQAVTDKGIYHTYNASQDSVYKDIITCIRQNPNHTFASYELVQACTEMAKTKFPPESIEKTRRDRRNWISVSEVTETTSIVAEPRSVILIKDAYQIILGSENKKIVKLLRGKFQRLGMECKAEMKGKTRCQDLLTTVEILTEGQIDSITKGILDPSKLTFYNWKDLMKMEIKDVLLTDDGNYIYCWLKSLSQMVKNSLKNEVKGLKYNTMGMKSIIKKTDLLTQEEFNATTCFISFLKSCASGEVPQELDGKEVSIELLLESWLKFLNKVKLSGIVIDEGLSSIKNMSESLRKMEESYRTLCELKKEMPDLSFSREEIVLRQLEKDFIKKFGKEIMKLSNLIFLICLCCPWCVQYKTFEAIMMKNVAEAPGFNLPKSATSLRELHPDSIIQMLVQRQCIEVSDSDIVNCTKYCMCLFTVNELPYTSALNSHGALTYKSPNEQLIGRVKGIMAATGLDDSRSDFKWTVCLIANSNFEVAKKITGRSNGERLPRSVRSKVIYEIVKLVDSTEMAILQQLAFSFILDPNHRFFAVLAPKAQLGGHRDLLVQETGTKVIHATTEMFSRTLLSTTKDDGLTNNHLKETILNCGLEALNQSRIIHGKELSKGAGQFYFYKACCISGDNTKWGPIHCCSIFSGMMQQLLKDYDDWTSFYKLTFLKNLCRQIEIPAASIKKILNSFRFKNKDLKVDQLTESELRDKMVERLSTWESNEIIQFLVENYVSKGKMALNSYNHMGQGIHHATSSVLTSVMAEVNERLIINYCSQRFPELQVTVTHAGSSDDYAKCIVLSGVLTETLLSNYEEVFWPTMCNLKNYLSGFNRACQMKDSAKTLVSDCFFEFYSEFMMSQRITPAVIKFILTGLINSSVTSPLSLIQACQVSSQQALFNSVPLITNIAFTIFRQQIFFNHTEFFTRQYGPITMGTLSPFGKLYVPKLSGLISSSIAIEDAEDVVKSCLELKRLMVHLPDGNRPKLTGSNSGSSEDTPEVDDVSVSESAETSSLSSAPTDSSGASFHFSMHRALTSTEENYSKTMDIQFVSGILDLVEEEVAKVYLNHSDYQKSPCQEKLSRSGMVQSNLHLTKLLDHPLRLTKTISSVLNCLIMGHYRTFTSEGTEKSVKANLNRDENRMIEDPMIQLLPEKLRRELNRLGLARMEASELISKPSSTDTLSNLIANKLITMNCATEEFKSEVVRLKQTLTSRNVLHGLAGGIKELSLPLYTIFMKSYFFKDSVFLDHKDRWNTKHSENYRDSTGRVLDGKVVVKYLTWLDCFLSSEITVNRTTPTVCDSLFDQNLRGIEVVHRSDSTFELQVISQEIDVIENETRNLAIQFTDVNRQKIKVAESRPAKSELDAHKAVIVKSKLFSAIDQVKLVNSPAIVVGNLLDESSLFQTKPRIDMGNLGRDSFKLTQFYSSLVELINEINNESENLRKSKTIPSPETVNKYANNLTVLCRMVQQARSKLTSFYMMKGSHVNNEPTVVELMNYGIIEGKFFEVQDEITDMSSYSVKYWKILQCISAISVMPLKDNEKTALMNSFLNWRPSIEECDTECPLHKRENVILQEFHGRVLIDVLSSELPSIKNEQQRKSLEDLIDFVNSPMELLRKKPCLGTTAAFHCWENSGKKGRFTYSSSTGDASGVFVGPYLYIIASNNSPALILQVEKKVLEWLNKRRTDVLTREQHEFFLELLPEYRIFPKKVGDGRVYALKPSREDPKLLSFFSPKDTDRVIKVKKNILSVKRKTTEEFIGEPRAVWSNNNLTLLYDEQVEKTDYHQDLIAIKTLLDNVLGSDKSKVPSAVYEDTRIVLSRIRFSSDLFLKSLLLLHHFLTHTPSAAVLQAKSKSNLIQFLQHGVTSSCQLGALGKKLQKSVLTMISEEVSGVSTKEEMLCNHLTTALQRRKLNMDAWPEVQSYLDETGLSNIQLEFIQRGASDVYDWKFKVVQDVSMSQRSQGIRGIISSISSEAIPRFLAPIIVDGKLLFNTLQLFINCRNVTSRTGITDCELDGLICSLVFSLQSKKVVRLGHRFTFNNLLHLSLKKTFTTADEGTVCTFQNNGDEVQLQLKIKTVKADELKEDKKRRIELARVRILSAYNSILPPLSSVQSVLSAVEGAYEDPVQSSGEYFNLDLGMKTSARCNPKGLWEFICPGTSWRKSDFDALQKVIALLSGIGEVDVEEEVKIEDPRVYSASQVTYVDLFEDNEETNPQDVPEPIGASYSFNWDD</sequence>
<name>A0A7D5HMD4_9VIRU</name>
<dbReference type="EC" id="2.7.7.48" evidence="1"/>
<dbReference type="InterPro" id="IPR038765">
    <property type="entry name" value="Papain-like_cys_pep_sf"/>
</dbReference>
<dbReference type="InterPro" id="IPR049605">
    <property type="entry name" value="L_OTU"/>
</dbReference>
<feature type="region of interest" description="Disordered" evidence="8">
    <location>
        <begin position="731"/>
        <end position="768"/>
    </location>
</feature>